<comment type="caution">
    <text evidence="1">The sequence shown here is derived from an EMBL/GenBank/DDBJ whole genome shotgun (WGS) entry which is preliminary data.</text>
</comment>
<dbReference type="Pfam" id="PF20329">
    <property type="entry name" value="DUF6624"/>
    <property type="match status" value="1"/>
</dbReference>
<protein>
    <submittedName>
        <fullName evidence="1">DUF6624 domain-containing protein</fullName>
    </submittedName>
</protein>
<reference evidence="1 2" key="1">
    <citation type="submission" date="2024-04" db="EMBL/GenBank/DDBJ databases">
        <title>whole genome sequencing of Lutimonas vermicola strain IMCC1616.</title>
        <authorList>
            <person name="Bae S.S."/>
        </authorList>
    </citation>
    <scope>NUCLEOTIDE SEQUENCE [LARGE SCALE GENOMIC DNA]</scope>
    <source>
        <strain evidence="1 2">IMCC1616</strain>
    </source>
</reference>
<name>A0ABU9L363_9FLAO</name>
<dbReference type="PROSITE" id="PS51257">
    <property type="entry name" value="PROKAR_LIPOPROTEIN"/>
    <property type="match status" value="1"/>
</dbReference>
<proteinExistence type="predicted"/>
<dbReference type="Proteomes" id="UP001474120">
    <property type="component" value="Unassembled WGS sequence"/>
</dbReference>
<evidence type="ECO:0000313" key="1">
    <source>
        <dbReference type="EMBL" id="MEL4456538.1"/>
    </source>
</evidence>
<keyword evidence="2" id="KW-1185">Reference proteome</keyword>
<sequence length="227" mass="26332">MKRILGIVIIGLILFGCKEKTSETKEIQEVEFNQDLVNELKKMGEADQLAARNATPPENYQHLDLEQWQDFKDSVYRSHQKRLAEILQEYGYPGFDLVGKDGSSDYWMMVQHSDHNPDFQKEVLGKMKIEIGKENADPREYGLLVDRVNINTGKAQLYGTQVEYDFDIARAFPKNLADSANVNKRRKSLGMEPLEEYLNEMTLINFEVNKKLHEERGITEPKLYKIE</sequence>
<dbReference type="InterPro" id="IPR046732">
    <property type="entry name" value="DUF6624"/>
</dbReference>
<dbReference type="EMBL" id="JBCDNA010000002">
    <property type="protein sequence ID" value="MEL4456538.1"/>
    <property type="molecule type" value="Genomic_DNA"/>
</dbReference>
<accession>A0ABU9L363</accession>
<dbReference type="RefSeq" id="WP_342160683.1">
    <property type="nucleotide sequence ID" value="NZ_JBCDNA010000002.1"/>
</dbReference>
<gene>
    <name evidence="1" type="ORF">AABB81_11565</name>
</gene>
<organism evidence="1 2">
    <name type="scientific">Lutimonas vermicola</name>
    <dbReference type="NCBI Taxonomy" id="414288"/>
    <lineage>
        <taxon>Bacteria</taxon>
        <taxon>Pseudomonadati</taxon>
        <taxon>Bacteroidota</taxon>
        <taxon>Flavobacteriia</taxon>
        <taxon>Flavobacteriales</taxon>
        <taxon>Flavobacteriaceae</taxon>
        <taxon>Lutimonas</taxon>
    </lineage>
</organism>
<evidence type="ECO:0000313" key="2">
    <source>
        <dbReference type="Proteomes" id="UP001474120"/>
    </source>
</evidence>